<dbReference type="PANTHER" id="PTHR43798">
    <property type="entry name" value="MONOACYLGLYCEROL LIPASE"/>
    <property type="match status" value="1"/>
</dbReference>
<dbReference type="RefSeq" id="WP_150401509.1">
    <property type="nucleotide sequence ID" value="NZ_VXLC01000003.1"/>
</dbReference>
<evidence type="ECO:0000313" key="2">
    <source>
        <dbReference type="EMBL" id="KAA8889235.1"/>
    </source>
</evidence>
<dbReference type="PRINTS" id="PR00412">
    <property type="entry name" value="EPOXHYDRLASE"/>
</dbReference>
<sequence length="297" mass="31513">MSDELPDLTVRTVATNGIEANVAIAGTGPAVLLLHGFPHTWQLWSEVIGPLAQRHRVIAPDLRGLGASTRAPDGYDAGTLAADAEGLLDALGETSASVVAIDAGAPPAFLLAMRRPERVDRLVLMESLLGTLPGAETFLAAGPPWWFGFHAVPGLAEKVLAGNESDYLDWFLATGTQGRGIPTEIREAFAAAYTGTDSLRCAFSYYRAMPTSAEQIRQAVDNARLTVPTMAIGSHPVGTALENQLRPITDTLTGHLIEDCGHIIPLDRPATLMPLLADFLDRPARADFAGETRTGNG</sequence>
<gene>
    <name evidence="2" type="ORF">F3087_09780</name>
</gene>
<dbReference type="OrthoDB" id="3507586at2"/>
<dbReference type="EMBL" id="VXLC01000003">
    <property type="protein sequence ID" value="KAA8889235.1"/>
    <property type="molecule type" value="Genomic_DNA"/>
</dbReference>
<evidence type="ECO:0000313" key="3">
    <source>
        <dbReference type="Proteomes" id="UP000323876"/>
    </source>
</evidence>
<protein>
    <submittedName>
        <fullName evidence="2">Alpha/beta hydrolase</fullName>
    </submittedName>
</protein>
<dbReference type="GO" id="GO:0016020">
    <property type="term" value="C:membrane"/>
    <property type="evidence" value="ECO:0007669"/>
    <property type="project" value="TreeGrafter"/>
</dbReference>
<dbReference type="Gene3D" id="3.40.50.1820">
    <property type="entry name" value="alpha/beta hydrolase"/>
    <property type="match status" value="1"/>
</dbReference>
<dbReference type="Proteomes" id="UP000323876">
    <property type="component" value="Unassembled WGS sequence"/>
</dbReference>
<proteinExistence type="predicted"/>
<comment type="caution">
    <text evidence="2">The sequence shown here is derived from an EMBL/GenBank/DDBJ whole genome shotgun (WGS) entry which is preliminary data.</text>
</comment>
<dbReference type="GO" id="GO:0047372">
    <property type="term" value="F:monoacylglycerol lipase activity"/>
    <property type="evidence" value="ECO:0007669"/>
    <property type="project" value="TreeGrafter"/>
</dbReference>
<dbReference type="InterPro" id="IPR029058">
    <property type="entry name" value="AB_hydrolase_fold"/>
</dbReference>
<dbReference type="SUPFAM" id="SSF53474">
    <property type="entry name" value="alpha/beta-Hydrolases"/>
    <property type="match status" value="1"/>
</dbReference>
<feature type="domain" description="AB hydrolase-1" evidence="1">
    <location>
        <begin position="29"/>
        <end position="177"/>
    </location>
</feature>
<dbReference type="PRINTS" id="PR00111">
    <property type="entry name" value="ABHYDROLASE"/>
</dbReference>
<evidence type="ECO:0000259" key="1">
    <source>
        <dbReference type="Pfam" id="PF00561"/>
    </source>
</evidence>
<reference evidence="2 3" key="1">
    <citation type="submission" date="2019-09" db="EMBL/GenBank/DDBJ databases">
        <authorList>
            <person name="Wang X."/>
        </authorList>
    </citation>
    <scope>NUCLEOTIDE SEQUENCE [LARGE SCALE GENOMIC DNA]</scope>
    <source>
        <strain evidence="2 3">CICC 11023</strain>
    </source>
</reference>
<dbReference type="PANTHER" id="PTHR43798:SF33">
    <property type="entry name" value="HYDROLASE, PUTATIVE (AFU_ORTHOLOGUE AFUA_2G14860)-RELATED"/>
    <property type="match status" value="1"/>
</dbReference>
<dbReference type="InterPro" id="IPR000639">
    <property type="entry name" value="Epox_hydrolase-like"/>
</dbReference>
<organism evidence="2 3">
    <name type="scientific">Nocardia colli</name>
    <dbReference type="NCBI Taxonomy" id="2545717"/>
    <lineage>
        <taxon>Bacteria</taxon>
        <taxon>Bacillati</taxon>
        <taxon>Actinomycetota</taxon>
        <taxon>Actinomycetes</taxon>
        <taxon>Mycobacteriales</taxon>
        <taxon>Nocardiaceae</taxon>
        <taxon>Nocardia</taxon>
    </lineage>
</organism>
<dbReference type="InterPro" id="IPR000073">
    <property type="entry name" value="AB_hydrolase_1"/>
</dbReference>
<dbReference type="Pfam" id="PF00561">
    <property type="entry name" value="Abhydrolase_1"/>
    <property type="match status" value="1"/>
</dbReference>
<name>A0A5N0EML0_9NOCA</name>
<dbReference type="AlphaFoldDB" id="A0A5N0EML0"/>
<keyword evidence="3" id="KW-1185">Reference proteome</keyword>
<accession>A0A5N0EML0</accession>
<dbReference type="GO" id="GO:0046464">
    <property type="term" value="P:acylglycerol catabolic process"/>
    <property type="evidence" value="ECO:0007669"/>
    <property type="project" value="TreeGrafter"/>
</dbReference>
<dbReference type="InterPro" id="IPR050266">
    <property type="entry name" value="AB_hydrolase_sf"/>
</dbReference>
<keyword evidence="2" id="KW-0378">Hydrolase</keyword>